<dbReference type="AlphaFoldDB" id="S9PJ87"/>
<keyword evidence="3" id="KW-1185">Reference proteome</keyword>
<organism evidence="2 3">
    <name type="scientific">Cystobacter fuscus (strain ATCC 25194 / DSM 2262 / NBRC 100088 / M29)</name>
    <dbReference type="NCBI Taxonomy" id="1242864"/>
    <lineage>
        <taxon>Bacteria</taxon>
        <taxon>Pseudomonadati</taxon>
        <taxon>Myxococcota</taxon>
        <taxon>Myxococcia</taxon>
        <taxon>Myxococcales</taxon>
        <taxon>Cystobacterineae</taxon>
        <taxon>Archangiaceae</taxon>
        <taxon>Cystobacter</taxon>
    </lineage>
</organism>
<reference evidence="2" key="1">
    <citation type="submission" date="2013-05" db="EMBL/GenBank/DDBJ databases">
        <title>Genome assembly of Cystobacter fuscus DSM 2262.</title>
        <authorList>
            <person name="Sharma G."/>
            <person name="Khatri I."/>
            <person name="Kaur C."/>
            <person name="Mayilraj S."/>
            <person name="Subramanian S."/>
        </authorList>
    </citation>
    <scope>NUCLEOTIDE SEQUENCE [LARGE SCALE GENOMIC DNA]</scope>
    <source>
        <strain evidence="2">DSM 2262</strain>
    </source>
</reference>
<feature type="region of interest" description="Disordered" evidence="1">
    <location>
        <begin position="1"/>
        <end position="39"/>
    </location>
</feature>
<comment type="caution">
    <text evidence="2">The sequence shown here is derived from an EMBL/GenBank/DDBJ whole genome shotgun (WGS) entry which is preliminary data.</text>
</comment>
<gene>
    <name evidence="2" type="ORF">D187_005499</name>
</gene>
<accession>S9PJ87</accession>
<name>S9PJ87_CYSF2</name>
<sequence>MTHGAARYSARRTKSPPSSPRAFAGAPTWGRHGRCPWKC</sequence>
<dbReference type="EMBL" id="ANAH02000004">
    <property type="protein sequence ID" value="EPX64365.1"/>
    <property type="molecule type" value="Genomic_DNA"/>
</dbReference>
<proteinExistence type="predicted"/>
<evidence type="ECO:0000256" key="1">
    <source>
        <dbReference type="SAM" id="MobiDB-lite"/>
    </source>
</evidence>
<dbReference type="Proteomes" id="UP000011682">
    <property type="component" value="Unassembled WGS sequence"/>
</dbReference>
<protein>
    <submittedName>
        <fullName evidence="2">Uncharacterized protein</fullName>
    </submittedName>
</protein>
<evidence type="ECO:0000313" key="3">
    <source>
        <dbReference type="Proteomes" id="UP000011682"/>
    </source>
</evidence>
<evidence type="ECO:0000313" key="2">
    <source>
        <dbReference type="EMBL" id="EPX64365.1"/>
    </source>
</evidence>